<keyword evidence="2" id="KW-0812">Transmembrane</keyword>
<feature type="transmembrane region" description="Helical" evidence="2">
    <location>
        <begin position="167"/>
        <end position="188"/>
    </location>
</feature>
<organism evidence="3 4">
    <name type="scientific">Microbacterium proteolyticum</name>
    <dbReference type="NCBI Taxonomy" id="1572644"/>
    <lineage>
        <taxon>Bacteria</taxon>
        <taxon>Bacillati</taxon>
        <taxon>Actinomycetota</taxon>
        <taxon>Actinomycetes</taxon>
        <taxon>Micrococcales</taxon>
        <taxon>Microbacteriaceae</taxon>
        <taxon>Microbacterium</taxon>
    </lineage>
</organism>
<proteinExistence type="predicted"/>
<feature type="compositionally biased region" description="Low complexity" evidence="1">
    <location>
        <begin position="1"/>
        <end position="21"/>
    </location>
</feature>
<dbReference type="Proteomes" id="UP000543579">
    <property type="component" value="Unassembled WGS sequence"/>
</dbReference>
<evidence type="ECO:0000256" key="2">
    <source>
        <dbReference type="SAM" id="Phobius"/>
    </source>
</evidence>
<name>A0A7W5CGM0_9MICO</name>
<dbReference type="RefSeq" id="WP_183418712.1">
    <property type="nucleotide sequence ID" value="NZ_JACHXY010000001.1"/>
</dbReference>
<gene>
    <name evidence="3" type="ORF">FHS07_000961</name>
</gene>
<evidence type="ECO:0000256" key="1">
    <source>
        <dbReference type="SAM" id="MobiDB-lite"/>
    </source>
</evidence>
<accession>A0A7W5CGM0</accession>
<evidence type="ECO:0000313" key="3">
    <source>
        <dbReference type="EMBL" id="MBB3157277.1"/>
    </source>
</evidence>
<feature type="region of interest" description="Disordered" evidence="1">
    <location>
        <begin position="1"/>
        <end position="25"/>
    </location>
</feature>
<keyword evidence="2" id="KW-0472">Membrane</keyword>
<protein>
    <submittedName>
        <fullName evidence="3">Uncharacterized protein</fullName>
    </submittedName>
</protein>
<feature type="transmembrane region" description="Helical" evidence="2">
    <location>
        <begin position="31"/>
        <end position="50"/>
    </location>
</feature>
<evidence type="ECO:0000313" key="4">
    <source>
        <dbReference type="Proteomes" id="UP000543579"/>
    </source>
</evidence>
<comment type="caution">
    <text evidence="3">The sequence shown here is derived from an EMBL/GenBank/DDBJ whole genome shotgun (WGS) entry which is preliminary data.</text>
</comment>
<reference evidence="3 4" key="1">
    <citation type="submission" date="2020-08" db="EMBL/GenBank/DDBJ databases">
        <title>Genomic Encyclopedia of Type Strains, Phase III (KMG-III): the genomes of soil and plant-associated and newly described type strains.</title>
        <authorList>
            <person name="Whitman W."/>
        </authorList>
    </citation>
    <scope>NUCLEOTIDE SEQUENCE [LARGE SCALE GENOMIC DNA]</scope>
    <source>
        <strain evidence="3 4">CECT 8356</strain>
    </source>
</reference>
<feature type="transmembrane region" description="Helical" evidence="2">
    <location>
        <begin position="132"/>
        <end position="155"/>
    </location>
</feature>
<feature type="transmembrane region" description="Helical" evidence="2">
    <location>
        <begin position="194"/>
        <end position="211"/>
    </location>
</feature>
<dbReference type="AlphaFoldDB" id="A0A7W5CGM0"/>
<sequence>MTISAPNAATRTAAASDAATTGPRPRWPRTAGLLIVAGGALLTAATAIEITADVATESGPAIAFYVLFLTSTLAHVAAMVPLALGRGDGQGAVGASLVGKVALLGFGALFLANQSMYLVTAYLLPTAALTDGAMAFLVAMSAVQGVALLVGGTVIVRAGILRGGARWAVLALALVGFALGVVLTVSTIEALSNAMYFVSTGAQIIAGLVISRSTVAGAK</sequence>
<keyword evidence="2" id="KW-1133">Transmembrane helix</keyword>
<feature type="transmembrane region" description="Helical" evidence="2">
    <location>
        <begin position="91"/>
        <end position="112"/>
    </location>
</feature>
<feature type="transmembrane region" description="Helical" evidence="2">
    <location>
        <begin position="62"/>
        <end position="84"/>
    </location>
</feature>
<dbReference type="EMBL" id="JACHXY010000001">
    <property type="protein sequence ID" value="MBB3157277.1"/>
    <property type="molecule type" value="Genomic_DNA"/>
</dbReference>